<proteinExistence type="inferred from homology"/>
<dbReference type="SUPFAM" id="SSF51735">
    <property type="entry name" value="NAD(P)-binding Rossmann-fold domains"/>
    <property type="match status" value="1"/>
</dbReference>
<gene>
    <name evidence="3" type="ORF">SLS56_003522</name>
</gene>
<dbReference type="PANTHER" id="PTHR24321:SF8">
    <property type="entry name" value="ESTRADIOL 17-BETA-DEHYDROGENASE 8-RELATED"/>
    <property type="match status" value="1"/>
</dbReference>
<comment type="caution">
    <text evidence="3">The sequence shown here is derived from an EMBL/GenBank/DDBJ whole genome shotgun (WGS) entry which is preliminary data.</text>
</comment>
<evidence type="ECO:0000313" key="3">
    <source>
        <dbReference type="EMBL" id="KAL1632623.1"/>
    </source>
</evidence>
<dbReference type="EMBL" id="JAJVDC020000028">
    <property type="protein sequence ID" value="KAL1632623.1"/>
    <property type="molecule type" value="Genomic_DNA"/>
</dbReference>
<evidence type="ECO:0000256" key="1">
    <source>
        <dbReference type="ARBA" id="ARBA00006484"/>
    </source>
</evidence>
<keyword evidence="4" id="KW-1185">Reference proteome</keyword>
<dbReference type="PANTHER" id="PTHR24321">
    <property type="entry name" value="DEHYDROGENASES, SHORT CHAIN"/>
    <property type="match status" value="1"/>
</dbReference>
<dbReference type="CDD" id="cd05233">
    <property type="entry name" value="SDR_c"/>
    <property type="match status" value="1"/>
</dbReference>
<dbReference type="Gene3D" id="3.40.50.720">
    <property type="entry name" value="NAD(P)-binding Rossmann-like Domain"/>
    <property type="match status" value="1"/>
</dbReference>
<accession>A0ABR3SZ47</accession>
<sequence>MPLTTGLEDTHVLITGGAGLIGSAVVDAFCEEGARVSVVDLLPPDRYVIDDAAREPGSLDYYQADITDEESLDDAWSEAVASNGPVSCCVALASLDLSVLEHHGTAADMSVKQFRRTLDVNVTGTFLTARMWMQGVQEEAGKGEMSNVSLILVGSESGWLGERTNPDYAASKSAVQVGLLKSLAADAPRLYEEARVNAIAPGPVDTPRFEEECSRNPDQLYMDAQATTGLCKPVPMQAVARSILYLASDNFSSHVHGQVLNVDSGKQGKVLYTKNEASEQVWG</sequence>
<dbReference type="InterPro" id="IPR036291">
    <property type="entry name" value="NAD(P)-bd_dom_sf"/>
</dbReference>
<dbReference type="Pfam" id="PF13561">
    <property type="entry name" value="adh_short_C2"/>
    <property type="match status" value="1"/>
</dbReference>
<name>A0ABR3SZ47_9PEZI</name>
<evidence type="ECO:0000313" key="4">
    <source>
        <dbReference type="Proteomes" id="UP001521116"/>
    </source>
</evidence>
<comment type="similarity">
    <text evidence="1">Belongs to the short-chain dehydrogenases/reductases (SDR) family.</text>
</comment>
<dbReference type="Proteomes" id="UP001521116">
    <property type="component" value="Unassembled WGS sequence"/>
</dbReference>
<dbReference type="PRINTS" id="PR00081">
    <property type="entry name" value="GDHRDH"/>
</dbReference>
<organism evidence="3 4">
    <name type="scientific">Neofusicoccum ribis</name>
    <dbReference type="NCBI Taxonomy" id="45134"/>
    <lineage>
        <taxon>Eukaryota</taxon>
        <taxon>Fungi</taxon>
        <taxon>Dikarya</taxon>
        <taxon>Ascomycota</taxon>
        <taxon>Pezizomycotina</taxon>
        <taxon>Dothideomycetes</taxon>
        <taxon>Dothideomycetes incertae sedis</taxon>
        <taxon>Botryosphaeriales</taxon>
        <taxon>Botryosphaeriaceae</taxon>
        <taxon>Neofusicoccum</taxon>
    </lineage>
</organism>
<evidence type="ECO:0000256" key="2">
    <source>
        <dbReference type="ARBA" id="ARBA00023002"/>
    </source>
</evidence>
<protein>
    <submittedName>
        <fullName evidence="3">Uncharacterized protein</fullName>
    </submittedName>
</protein>
<dbReference type="InterPro" id="IPR002347">
    <property type="entry name" value="SDR_fam"/>
</dbReference>
<reference evidence="3 4" key="1">
    <citation type="submission" date="2024-02" db="EMBL/GenBank/DDBJ databases">
        <title>De novo assembly and annotation of 12 fungi associated with fruit tree decline syndrome in Ontario, Canada.</title>
        <authorList>
            <person name="Sulman M."/>
            <person name="Ellouze W."/>
            <person name="Ilyukhin E."/>
        </authorList>
    </citation>
    <scope>NUCLEOTIDE SEQUENCE [LARGE SCALE GENOMIC DNA]</scope>
    <source>
        <strain evidence="3 4">M1-105</strain>
    </source>
</reference>
<keyword evidence="2" id="KW-0560">Oxidoreductase</keyword>